<feature type="region of interest" description="Disordered" evidence="8">
    <location>
        <begin position="102"/>
        <end position="127"/>
    </location>
</feature>
<evidence type="ECO:0000313" key="11">
    <source>
        <dbReference type="Proteomes" id="UP000235145"/>
    </source>
</evidence>
<keyword evidence="11" id="KW-1185">Reference proteome</keyword>
<organism evidence="10 11">
    <name type="scientific">Lactuca sativa</name>
    <name type="common">Garden lettuce</name>
    <dbReference type="NCBI Taxonomy" id="4236"/>
    <lineage>
        <taxon>Eukaryota</taxon>
        <taxon>Viridiplantae</taxon>
        <taxon>Streptophyta</taxon>
        <taxon>Embryophyta</taxon>
        <taxon>Tracheophyta</taxon>
        <taxon>Spermatophyta</taxon>
        <taxon>Magnoliopsida</taxon>
        <taxon>eudicotyledons</taxon>
        <taxon>Gunneridae</taxon>
        <taxon>Pentapetalae</taxon>
        <taxon>asterids</taxon>
        <taxon>campanulids</taxon>
        <taxon>Asterales</taxon>
        <taxon>Asteraceae</taxon>
        <taxon>Cichorioideae</taxon>
        <taxon>Cichorieae</taxon>
        <taxon>Lactucinae</taxon>
        <taxon>Lactuca</taxon>
    </lineage>
</organism>
<evidence type="ECO:0000256" key="4">
    <source>
        <dbReference type="ARBA" id="ARBA00022833"/>
    </source>
</evidence>
<dbReference type="GO" id="GO:0008270">
    <property type="term" value="F:zinc ion binding"/>
    <property type="evidence" value="ECO:0007669"/>
    <property type="project" value="UniProtKB-KW"/>
</dbReference>
<accession>A0A9R1URZ6</accession>
<keyword evidence="2" id="KW-0479">Metal-binding</keyword>
<dbReference type="EMBL" id="NBSK02000008">
    <property type="protein sequence ID" value="KAJ0192922.1"/>
    <property type="molecule type" value="Genomic_DNA"/>
</dbReference>
<feature type="compositionally biased region" description="Basic and acidic residues" evidence="8">
    <location>
        <begin position="1"/>
        <end position="13"/>
    </location>
</feature>
<dbReference type="PANTHER" id="PTHR32166">
    <property type="entry name" value="OSJNBA0013A04.12 PROTEIN"/>
    <property type="match status" value="1"/>
</dbReference>
<keyword evidence="6" id="KW-0539">Nucleus</keyword>
<keyword evidence="4" id="KW-0862">Zinc</keyword>
<dbReference type="GO" id="GO:0046983">
    <property type="term" value="F:protein dimerization activity"/>
    <property type="evidence" value="ECO:0007669"/>
    <property type="project" value="InterPro"/>
</dbReference>
<dbReference type="AlphaFoldDB" id="A0A9R1URZ6"/>
<name>A0A9R1URZ6_LACSA</name>
<dbReference type="GO" id="GO:0005634">
    <property type="term" value="C:nucleus"/>
    <property type="evidence" value="ECO:0007669"/>
    <property type="project" value="UniProtKB-SubCell"/>
</dbReference>
<dbReference type="Proteomes" id="UP000235145">
    <property type="component" value="Unassembled WGS sequence"/>
</dbReference>
<keyword evidence="3 7" id="KW-0863">Zinc-finger</keyword>
<evidence type="ECO:0000256" key="1">
    <source>
        <dbReference type="ARBA" id="ARBA00004123"/>
    </source>
</evidence>
<reference evidence="10 11" key="1">
    <citation type="journal article" date="2017" name="Nat. Commun.">
        <title>Genome assembly with in vitro proximity ligation data and whole-genome triplication in lettuce.</title>
        <authorList>
            <person name="Reyes-Chin-Wo S."/>
            <person name="Wang Z."/>
            <person name="Yang X."/>
            <person name="Kozik A."/>
            <person name="Arikit S."/>
            <person name="Song C."/>
            <person name="Xia L."/>
            <person name="Froenicke L."/>
            <person name="Lavelle D.O."/>
            <person name="Truco M.J."/>
            <person name="Xia R."/>
            <person name="Zhu S."/>
            <person name="Xu C."/>
            <person name="Xu H."/>
            <person name="Xu X."/>
            <person name="Cox K."/>
            <person name="Korf I."/>
            <person name="Meyers B.C."/>
            <person name="Michelmore R.W."/>
        </authorList>
    </citation>
    <scope>NUCLEOTIDE SEQUENCE [LARGE SCALE GENOMIC DNA]</scope>
    <source>
        <strain evidence="11">cv. Salinas</strain>
        <tissue evidence="10">Seedlings</tissue>
    </source>
</reference>
<dbReference type="SUPFAM" id="SSF53098">
    <property type="entry name" value="Ribonuclease H-like"/>
    <property type="match status" value="1"/>
</dbReference>
<dbReference type="PROSITE" id="PS50808">
    <property type="entry name" value="ZF_BED"/>
    <property type="match status" value="1"/>
</dbReference>
<feature type="region of interest" description="Disordered" evidence="8">
    <location>
        <begin position="1"/>
        <end position="30"/>
    </location>
</feature>
<keyword evidence="5" id="KW-0238">DNA-binding</keyword>
<dbReference type="Pfam" id="PF04937">
    <property type="entry name" value="DUF659"/>
    <property type="match status" value="1"/>
</dbReference>
<dbReference type="InterPro" id="IPR008906">
    <property type="entry name" value="HATC_C_dom"/>
</dbReference>
<evidence type="ECO:0000259" key="9">
    <source>
        <dbReference type="PROSITE" id="PS50808"/>
    </source>
</evidence>
<feature type="domain" description="BED-type" evidence="9">
    <location>
        <begin position="31"/>
        <end position="90"/>
    </location>
</feature>
<feature type="compositionally biased region" description="Polar residues" evidence="8">
    <location>
        <begin position="14"/>
        <end position="30"/>
    </location>
</feature>
<proteinExistence type="predicted"/>
<evidence type="ECO:0000256" key="2">
    <source>
        <dbReference type="ARBA" id="ARBA00022723"/>
    </source>
</evidence>
<dbReference type="Pfam" id="PF05699">
    <property type="entry name" value="Dimer_Tnp_hAT"/>
    <property type="match status" value="1"/>
</dbReference>
<sequence length="708" mass="81630">MMFNMESRDKEPTETQTQSRSITSGQTNVRTKTDKAWEDITLSKDDQGNKIYICNFCEKNLRGGGISRAKKHLAGVIGDISACPKVTPEVRFTMEGILKETSQREKRKATSSVTISDDDEDIEETQGKKKATSSVHPFFTKGINDPSQPTIKSAMQTKKRIDDVDLSIAMWFYDACIPMNACNSPYFQHKIDKITSIGYGYKAPNYHALRVNLLSDAKKSVSLLIDSYRTQWIESGCTIMSDGWRDIRQRRLINFLVYCPKGISFLKSIDASDIESNALNLCNLFAEIVEMVGQKNVVQIVTDNAANYKLAGNMLCERYTFITWSPCAAHCLNLVLNDVSELDNVQSLVTLSSRVTVFVYNHKWPLNWLRKRVGWTEIIRPGATRFGTAFIALKSLYDHKSDLQAMVISTEFKKMLKVGNAGMHRARRGVKELFKKKKELYKPYTNIIDRRWDRMLRKSIHCAAYWLNPVFQYDRENLCSKREIFQGVLDMVEKNFSGSGIIDLTMSLGKFRDSEGTFGRPSAIASRTSTRPDEWWKLFGGDMPMLQKFAIRILSQTASSFGCERNWSVFERIHTKRRNRLEHQILNDLVFVHYNLRLQNRLKVDKRSYDPIDYECIDKTEFWVVEEELNGELDYNDLENMLDEQEYEPTSQTQENEVGHVFDENEVDSEFHLLSDREIDAFNTPMSQNPAIWSTWMIVLFRDAFVDA</sequence>
<evidence type="ECO:0000256" key="5">
    <source>
        <dbReference type="ARBA" id="ARBA00023125"/>
    </source>
</evidence>
<dbReference type="PANTHER" id="PTHR32166:SF121">
    <property type="entry name" value="DUF659 DOMAIN-CONTAINING PROTEIN"/>
    <property type="match status" value="1"/>
</dbReference>
<evidence type="ECO:0000256" key="8">
    <source>
        <dbReference type="SAM" id="MobiDB-lite"/>
    </source>
</evidence>
<dbReference type="InterPro" id="IPR012337">
    <property type="entry name" value="RNaseH-like_sf"/>
</dbReference>
<comment type="subcellular location">
    <subcellularLocation>
        <location evidence="1">Nucleus</location>
    </subcellularLocation>
</comment>
<dbReference type="GO" id="GO:0003677">
    <property type="term" value="F:DNA binding"/>
    <property type="evidence" value="ECO:0007669"/>
    <property type="project" value="UniProtKB-KW"/>
</dbReference>
<dbReference type="InterPro" id="IPR003656">
    <property type="entry name" value="Znf_BED"/>
</dbReference>
<evidence type="ECO:0000256" key="6">
    <source>
        <dbReference type="ARBA" id="ARBA00023242"/>
    </source>
</evidence>
<evidence type="ECO:0000313" key="10">
    <source>
        <dbReference type="EMBL" id="KAJ0192922.1"/>
    </source>
</evidence>
<evidence type="ECO:0000256" key="3">
    <source>
        <dbReference type="ARBA" id="ARBA00022771"/>
    </source>
</evidence>
<comment type="caution">
    <text evidence="10">The sequence shown here is derived from an EMBL/GenBank/DDBJ whole genome shotgun (WGS) entry which is preliminary data.</text>
</comment>
<evidence type="ECO:0000256" key="7">
    <source>
        <dbReference type="PROSITE-ProRule" id="PRU00027"/>
    </source>
</evidence>
<gene>
    <name evidence="10" type="ORF">LSAT_V11C800404400</name>
</gene>
<dbReference type="InterPro" id="IPR007021">
    <property type="entry name" value="DUF659"/>
</dbReference>
<protein>
    <recommendedName>
        <fullName evidence="9">BED-type domain-containing protein</fullName>
    </recommendedName>
</protein>